<keyword evidence="2" id="KW-1185">Reference proteome</keyword>
<sequence>MKWTRQDLQQYRHAKEYVDTMIIPLLPFQLSHDENLEHNAFQREMVSAFTRELEKELSGRVMLSPDYSYLSSADKEAERERIHTWVTDIQFQPFGHVFFVTFDSEWKKVEQALEGTLIWLPAIVEESMKSSEIQSIIRGQVQEVTKLIRSYWKRS</sequence>
<accession>A0ABW3ZR63</accession>
<comment type="caution">
    <text evidence="1">The sequence shown here is derived from an EMBL/GenBank/DDBJ whole genome shotgun (WGS) entry which is preliminary data.</text>
</comment>
<evidence type="ECO:0000313" key="2">
    <source>
        <dbReference type="Proteomes" id="UP001597178"/>
    </source>
</evidence>
<evidence type="ECO:0000313" key="1">
    <source>
        <dbReference type="EMBL" id="MFD1360552.1"/>
    </source>
</evidence>
<dbReference type="Pfam" id="PF10673">
    <property type="entry name" value="DUF2487"/>
    <property type="match status" value="1"/>
</dbReference>
<organism evidence="1 2">
    <name type="scientific">Lentibacillus salinarum</name>
    <dbReference type="NCBI Taxonomy" id="446820"/>
    <lineage>
        <taxon>Bacteria</taxon>
        <taxon>Bacillati</taxon>
        <taxon>Bacillota</taxon>
        <taxon>Bacilli</taxon>
        <taxon>Bacillales</taxon>
        <taxon>Bacillaceae</taxon>
        <taxon>Lentibacillus</taxon>
    </lineage>
</organism>
<reference evidence="2" key="1">
    <citation type="journal article" date="2019" name="Int. J. Syst. Evol. Microbiol.">
        <title>The Global Catalogue of Microorganisms (GCM) 10K type strain sequencing project: providing services to taxonomists for standard genome sequencing and annotation.</title>
        <authorList>
            <consortium name="The Broad Institute Genomics Platform"/>
            <consortium name="The Broad Institute Genome Sequencing Center for Infectious Disease"/>
            <person name="Wu L."/>
            <person name="Ma J."/>
        </authorList>
    </citation>
    <scope>NUCLEOTIDE SEQUENCE [LARGE SCALE GENOMIC DNA]</scope>
    <source>
        <strain evidence="2">CCUG 54822</strain>
    </source>
</reference>
<protein>
    <submittedName>
        <fullName evidence="1">DUF2487 family protein</fullName>
    </submittedName>
</protein>
<dbReference type="InterPro" id="IPR019615">
    <property type="entry name" value="DUF2487"/>
</dbReference>
<gene>
    <name evidence="1" type="ORF">ACFQ4A_02520</name>
</gene>
<name>A0ABW3ZR63_9BACI</name>
<dbReference type="EMBL" id="JBHTNH010000002">
    <property type="protein sequence ID" value="MFD1360552.1"/>
    <property type="molecule type" value="Genomic_DNA"/>
</dbReference>
<dbReference type="Proteomes" id="UP001597178">
    <property type="component" value="Unassembled WGS sequence"/>
</dbReference>
<proteinExistence type="predicted"/>
<dbReference type="RefSeq" id="WP_382397258.1">
    <property type="nucleotide sequence ID" value="NZ_JBHTNH010000002.1"/>
</dbReference>